<evidence type="ECO:0000256" key="1">
    <source>
        <dbReference type="SAM" id="SignalP"/>
    </source>
</evidence>
<accession>A0ABR3PAY5</accession>
<keyword evidence="1" id="KW-0732">Signal</keyword>
<sequence>MHRSTPCSLLSGIASLSTALGSPHWARQASTCGSVASSIAGRANATAFCGSYLEVATETITVSQTIWGPGSVTEIGTPTTVSNIVATSTLTFCSAGSTQQKRAALPQSQYSSDPPLWVDVSSACSCLGAIPTPCTVVTQTYHYQSTTTQISTYTTQATSYVTYVGQTNSTSSTTYLPSPTLLTDLGADGLADDQMYEITDVPFPIGFGNVSSSNTSVYASVNGVLSLSAGGFAGYLPLALPAFRGDQPHFLADTAFTVFWSDLWINPASDAAPYPPQHIQYATQGTAPNRTFTVEWVASHAYRTELQLYRFWITFFEGSAKFRYTFWDVDGPDGEQGLATVGAQSLVGNDDASAFTGIWSQFTPGIRTGLVLDYNVETNNFDASTVYEGQC</sequence>
<name>A0ABR3PAY5_9PEZI</name>
<comment type="caution">
    <text evidence="2">The sequence shown here is derived from an EMBL/GenBank/DDBJ whole genome shotgun (WGS) entry which is preliminary data.</text>
</comment>
<proteinExistence type="predicted"/>
<gene>
    <name evidence="2" type="ORF">AAFC00_006632</name>
</gene>
<dbReference type="GeneID" id="95980331"/>
<organism evidence="2 3">
    <name type="scientific">Neodothiora populina</name>
    <dbReference type="NCBI Taxonomy" id="2781224"/>
    <lineage>
        <taxon>Eukaryota</taxon>
        <taxon>Fungi</taxon>
        <taxon>Dikarya</taxon>
        <taxon>Ascomycota</taxon>
        <taxon>Pezizomycotina</taxon>
        <taxon>Dothideomycetes</taxon>
        <taxon>Dothideomycetidae</taxon>
        <taxon>Dothideales</taxon>
        <taxon>Dothioraceae</taxon>
        <taxon>Neodothiora</taxon>
    </lineage>
</organism>
<dbReference type="RefSeq" id="XP_069199489.1">
    <property type="nucleotide sequence ID" value="XM_069346620.1"/>
</dbReference>
<reference evidence="2 3" key="1">
    <citation type="submission" date="2024-07" db="EMBL/GenBank/DDBJ databases">
        <title>Draft sequence of the Neodothiora populina.</title>
        <authorList>
            <person name="Drown D.D."/>
            <person name="Schuette U.S."/>
            <person name="Buechlein A.B."/>
            <person name="Rusch D.R."/>
            <person name="Winton L.W."/>
            <person name="Adams G.A."/>
        </authorList>
    </citation>
    <scope>NUCLEOTIDE SEQUENCE [LARGE SCALE GENOMIC DNA]</scope>
    <source>
        <strain evidence="2 3">CPC 39397</strain>
    </source>
</reference>
<feature type="chain" id="PRO_5045634410" evidence="1">
    <location>
        <begin position="22"/>
        <end position="391"/>
    </location>
</feature>
<evidence type="ECO:0000313" key="2">
    <source>
        <dbReference type="EMBL" id="KAL1303214.1"/>
    </source>
</evidence>
<feature type="signal peptide" evidence="1">
    <location>
        <begin position="1"/>
        <end position="21"/>
    </location>
</feature>
<dbReference type="Proteomes" id="UP001562354">
    <property type="component" value="Unassembled WGS sequence"/>
</dbReference>
<dbReference type="EMBL" id="JBFMKM010000010">
    <property type="protein sequence ID" value="KAL1303214.1"/>
    <property type="molecule type" value="Genomic_DNA"/>
</dbReference>
<protein>
    <submittedName>
        <fullName evidence="2">Uncharacterized protein</fullName>
    </submittedName>
</protein>
<keyword evidence="3" id="KW-1185">Reference proteome</keyword>
<evidence type="ECO:0000313" key="3">
    <source>
        <dbReference type="Proteomes" id="UP001562354"/>
    </source>
</evidence>